<evidence type="ECO:0000313" key="1">
    <source>
        <dbReference type="EMBL" id="MFD0857141.1"/>
    </source>
</evidence>
<reference evidence="2" key="1">
    <citation type="journal article" date="2019" name="Int. J. Syst. Evol. Microbiol.">
        <title>The Global Catalogue of Microorganisms (GCM) 10K type strain sequencing project: providing services to taxonomists for standard genome sequencing and annotation.</title>
        <authorList>
            <consortium name="The Broad Institute Genomics Platform"/>
            <consortium name="The Broad Institute Genome Sequencing Center for Infectious Disease"/>
            <person name="Wu L."/>
            <person name="Ma J."/>
        </authorList>
    </citation>
    <scope>NUCLEOTIDE SEQUENCE [LARGE SCALE GENOMIC DNA]</scope>
    <source>
        <strain evidence="2">JCM 31696</strain>
    </source>
</reference>
<evidence type="ECO:0000313" key="2">
    <source>
        <dbReference type="Proteomes" id="UP001597083"/>
    </source>
</evidence>
<name>A0ABW3CRU0_9ACTN</name>
<comment type="caution">
    <text evidence="1">The sequence shown here is derived from an EMBL/GenBank/DDBJ whole genome shotgun (WGS) entry which is preliminary data.</text>
</comment>
<keyword evidence="2" id="KW-1185">Reference proteome</keyword>
<dbReference type="EMBL" id="JBHTIR010004366">
    <property type="protein sequence ID" value="MFD0857141.1"/>
    <property type="molecule type" value="Genomic_DNA"/>
</dbReference>
<proteinExistence type="predicted"/>
<sequence>MGSEHRDYNGHHIELVSRESGLELFIDGQQVAYGRLPEGDYFLHDYAYDWTDDLMDLAQRWIDYRAKADELRRGSSDR</sequence>
<gene>
    <name evidence="1" type="ORF">ACFQ07_33355</name>
</gene>
<protein>
    <submittedName>
        <fullName evidence="1">Uncharacterized protein</fullName>
    </submittedName>
</protein>
<dbReference type="Proteomes" id="UP001597083">
    <property type="component" value="Unassembled WGS sequence"/>
</dbReference>
<accession>A0ABW3CRU0</accession>
<organism evidence="1 2">
    <name type="scientific">Actinomadura adrarensis</name>
    <dbReference type="NCBI Taxonomy" id="1819600"/>
    <lineage>
        <taxon>Bacteria</taxon>
        <taxon>Bacillati</taxon>
        <taxon>Actinomycetota</taxon>
        <taxon>Actinomycetes</taxon>
        <taxon>Streptosporangiales</taxon>
        <taxon>Thermomonosporaceae</taxon>
        <taxon>Actinomadura</taxon>
    </lineage>
</organism>